<comment type="caution">
    <text evidence="3">The sequence shown here is derived from an EMBL/GenBank/DDBJ whole genome shotgun (WGS) entry which is preliminary data.</text>
</comment>
<feature type="coiled-coil region" evidence="1">
    <location>
        <begin position="15"/>
        <end position="42"/>
    </location>
</feature>
<evidence type="ECO:0000256" key="1">
    <source>
        <dbReference type="SAM" id="Coils"/>
    </source>
</evidence>
<dbReference type="EMBL" id="JAYMYR010000001">
    <property type="protein sequence ID" value="KAK7382244.1"/>
    <property type="molecule type" value="Genomic_DNA"/>
</dbReference>
<name>A0AAN9NZG4_PHACN</name>
<gene>
    <name evidence="3" type="ORF">VNO80_01034</name>
</gene>
<evidence type="ECO:0000313" key="3">
    <source>
        <dbReference type="EMBL" id="KAK7382244.1"/>
    </source>
</evidence>
<sequence length="143" mass="16914">MKEMSNVHSRCRLIKQSLDAKIEELTGEQSQVQDEMESIHRELSSMTISHHSEQTHREKAEKEVEEAQQYVLEQHKLSFTKSLQQAEYFYKIRINDGNFDVMKDFYKGKLILVRDIPDDDEDNKNIPAKNNKNREDNELDDID</sequence>
<dbReference type="Proteomes" id="UP001374584">
    <property type="component" value="Unassembled WGS sequence"/>
</dbReference>
<protein>
    <submittedName>
        <fullName evidence="3">Uncharacterized protein</fullName>
    </submittedName>
</protein>
<organism evidence="3 4">
    <name type="scientific">Phaseolus coccineus</name>
    <name type="common">Scarlet runner bean</name>
    <name type="synonym">Phaseolus multiflorus</name>
    <dbReference type="NCBI Taxonomy" id="3886"/>
    <lineage>
        <taxon>Eukaryota</taxon>
        <taxon>Viridiplantae</taxon>
        <taxon>Streptophyta</taxon>
        <taxon>Embryophyta</taxon>
        <taxon>Tracheophyta</taxon>
        <taxon>Spermatophyta</taxon>
        <taxon>Magnoliopsida</taxon>
        <taxon>eudicotyledons</taxon>
        <taxon>Gunneridae</taxon>
        <taxon>Pentapetalae</taxon>
        <taxon>rosids</taxon>
        <taxon>fabids</taxon>
        <taxon>Fabales</taxon>
        <taxon>Fabaceae</taxon>
        <taxon>Papilionoideae</taxon>
        <taxon>50 kb inversion clade</taxon>
        <taxon>NPAAA clade</taxon>
        <taxon>indigoferoid/millettioid clade</taxon>
        <taxon>Phaseoleae</taxon>
        <taxon>Phaseolus</taxon>
    </lineage>
</organism>
<dbReference type="AlphaFoldDB" id="A0AAN9NZG4"/>
<keyword evidence="1" id="KW-0175">Coiled coil</keyword>
<proteinExistence type="predicted"/>
<reference evidence="3 4" key="1">
    <citation type="submission" date="2024-01" db="EMBL/GenBank/DDBJ databases">
        <title>The genomes of 5 underutilized Papilionoideae crops provide insights into root nodulation and disease resistanc.</title>
        <authorList>
            <person name="Jiang F."/>
        </authorList>
    </citation>
    <scope>NUCLEOTIDE SEQUENCE [LARGE SCALE GENOMIC DNA]</scope>
    <source>
        <strain evidence="3">JINMINGXINNONG_FW02</strain>
        <tissue evidence="3">Leaves</tissue>
    </source>
</reference>
<evidence type="ECO:0000313" key="4">
    <source>
        <dbReference type="Proteomes" id="UP001374584"/>
    </source>
</evidence>
<keyword evidence="4" id="KW-1185">Reference proteome</keyword>
<accession>A0AAN9NZG4</accession>
<feature type="region of interest" description="Disordered" evidence="2">
    <location>
        <begin position="117"/>
        <end position="143"/>
    </location>
</feature>
<evidence type="ECO:0000256" key="2">
    <source>
        <dbReference type="SAM" id="MobiDB-lite"/>
    </source>
</evidence>